<dbReference type="PROSITE" id="PS51186">
    <property type="entry name" value="GNAT"/>
    <property type="match status" value="1"/>
</dbReference>
<dbReference type="SUPFAM" id="SSF55729">
    <property type="entry name" value="Acyl-CoA N-acyltransferases (Nat)"/>
    <property type="match status" value="1"/>
</dbReference>
<name>A0ABT2HZ73_9MICO</name>
<dbReference type="RefSeq" id="WP_260104696.1">
    <property type="nucleotide sequence ID" value="NZ_JALXSQ010000057.1"/>
</dbReference>
<sequence length="435" mass="48098">MTTQRRVDEVSRTRLEALDLDYRLVADDDAAIDAWFAACARGFHDVAPEAEDGRREIRRERARAQRVLGVWKASQEGEPIATVCSWPMELTIAPGRSLSMWGISGVTVAPTHSGKGIARAMLEGELRSAAAEGYAIAGLTVSESTLYGRYGFGISAQSSILRFDTTRVNWCGPTPDVELDFITVAEAVEVLQRLHSKQARATRCDVVREATFWRLVTGVETPNDATVRSRRFVLATSPAGDELGIVGYRLDGFDDDDFTKHRLIVDVLVAPDIDGRAALWRYVLSQPLVRSVKTEQLVAPDDPIRWWIGDWRGVQERRTDHHWTRVLDVVRVLEACAYSAPDRLVLEIEDDLGFAEGVYLLDTRDQQPVVTRCDGATPGVAHIKLDVSTLASLVFGCFSAESLGAAAQLEGDDASVRCAGRMFQAGREPFLSTWF</sequence>
<comment type="caution">
    <text evidence="2">The sequence shown here is derived from an EMBL/GenBank/DDBJ whole genome shotgun (WGS) entry which is preliminary data.</text>
</comment>
<dbReference type="Pfam" id="PF13527">
    <property type="entry name" value="Acetyltransf_9"/>
    <property type="match status" value="1"/>
</dbReference>
<evidence type="ECO:0000313" key="3">
    <source>
        <dbReference type="Proteomes" id="UP001525379"/>
    </source>
</evidence>
<dbReference type="EC" id="2.3.1.-" evidence="2"/>
<dbReference type="InterPro" id="IPR041380">
    <property type="entry name" value="Acetyltransf_17"/>
</dbReference>
<dbReference type="Gene3D" id="3.30.1050.10">
    <property type="entry name" value="SCP2 sterol-binding domain"/>
    <property type="match status" value="1"/>
</dbReference>
<dbReference type="CDD" id="cd04301">
    <property type="entry name" value="NAT_SF"/>
    <property type="match status" value="1"/>
</dbReference>
<dbReference type="Pfam" id="PF17668">
    <property type="entry name" value="Acetyltransf_17"/>
    <property type="match status" value="1"/>
</dbReference>
<dbReference type="PANTHER" id="PTHR37817:SF1">
    <property type="entry name" value="N-ACETYLTRANSFERASE EIS"/>
    <property type="match status" value="1"/>
</dbReference>
<dbReference type="PANTHER" id="PTHR37817">
    <property type="entry name" value="N-ACETYLTRANSFERASE EIS"/>
    <property type="match status" value="1"/>
</dbReference>
<dbReference type="GO" id="GO:0016746">
    <property type="term" value="F:acyltransferase activity"/>
    <property type="evidence" value="ECO:0007669"/>
    <property type="project" value="UniProtKB-KW"/>
</dbReference>
<keyword evidence="3" id="KW-1185">Reference proteome</keyword>
<organism evidence="2 3">
    <name type="scientific">Pseudoclavibacter albus</name>
    <dbReference type="NCBI Taxonomy" id="272241"/>
    <lineage>
        <taxon>Bacteria</taxon>
        <taxon>Bacillati</taxon>
        <taxon>Actinomycetota</taxon>
        <taxon>Actinomycetes</taxon>
        <taxon>Micrococcales</taxon>
        <taxon>Microbacteriaceae</taxon>
        <taxon>Pseudoclavibacter</taxon>
    </lineage>
</organism>
<feature type="domain" description="N-acetyltransferase" evidence="1">
    <location>
        <begin position="20"/>
        <end position="178"/>
    </location>
</feature>
<evidence type="ECO:0000313" key="2">
    <source>
        <dbReference type="EMBL" id="MCT2043599.1"/>
    </source>
</evidence>
<dbReference type="EMBL" id="JALXSQ010000057">
    <property type="protein sequence ID" value="MCT2043599.1"/>
    <property type="molecule type" value="Genomic_DNA"/>
</dbReference>
<dbReference type="InterPro" id="IPR025559">
    <property type="entry name" value="Eis_dom"/>
</dbReference>
<dbReference type="Gene3D" id="3.40.630.30">
    <property type="match status" value="2"/>
</dbReference>
<dbReference type="InterPro" id="IPR016181">
    <property type="entry name" value="Acyl_CoA_acyltransferase"/>
</dbReference>
<dbReference type="Pfam" id="PF13530">
    <property type="entry name" value="SCP2_2"/>
    <property type="match status" value="1"/>
</dbReference>
<keyword evidence="2" id="KW-0808">Transferase</keyword>
<gene>
    <name evidence="2" type="ORF">M3D15_09720</name>
</gene>
<dbReference type="InterPro" id="IPR051554">
    <property type="entry name" value="Acetyltransferase_Eis"/>
</dbReference>
<keyword evidence="2" id="KW-0012">Acyltransferase</keyword>
<dbReference type="Proteomes" id="UP001525379">
    <property type="component" value="Unassembled WGS sequence"/>
</dbReference>
<dbReference type="InterPro" id="IPR036527">
    <property type="entry name" value="SCP2_sterol-bd_dom_sf"/>
</dbReference>
<reference evidence="2 3" key="1">
    <citation type="submission" date="2022-04" db="EMBL/GenBank/DDBJ databases">
        <title>Human microbiome associated bacterial genomes.</title>
        <authorList>
            <person name="Sandstrom S."/>
            <person name="Salamzade R."/>
            <person name="Kalan L.R."/>
        </authorList>
    </citation>
    <scope>NUCLEOTIDE SEQUENCE [LARGE SCALE GENOMIC DNA]</scope>
    <source>
        <strain evidence="3">p3-SID1799</strain>
    </source>
</reference>
<evidence type="ECO:0000259" key="1">
    <source>
        <dbReference type="PROSITE" id="PS51186"/>
    </source>
</evidence>
<dbReference type="SUPFAM" id="SSF55718">
    <property type="entry name" value="SCP-like"/>
    <property type="match status" value="1"/>
</dbReference>
<protein>
    <submittedName>
        <fullName evidence="2">GNAT family N-acetyltransferase</fullName>
        <ecNumber evidence="2">2.3.1.-</ecNumber>
    </submittedName>
</protein>
<dbReference type="InterPro" id="IPR000182">
    <property type="entry name" value="GNAT_dom"/>
</dbReference>
<proteinExistence type="predicted"/>
<accession>A0ABT2HZ73</accession>